<dbReference type="EMBL" id="JAVRJZ010000020">
    <property type="protein sequence ID" value="KAK2705486.1"/>
    <property type="molecule type" value="Genomic_DNA"/>
</dbReference>
<dbReference type="AlphaFoldDB" id="A0AA88HDJ1"/>
<proteinExistence type="predicted"/>
<evidence type="ECO:0000313" key="2">
    <source>
        <dbReference type="EMBL" id="KAK2705486.1"/>
    </source>
</evidence>
<evidence type="ECO:0000313" key="3">
    <source>
        <dbReference type="Proteomes" id="UP001187531"/>
    </source>
</evidence>
<evidence type="ECO:0000256" key="1">
    <source>
        <dbReference type="SAM" id="MobiDB-lite"/>
    </source>
</evidence>
<organism evidence="2 3">
    <name type="scientific">Artemia franciscana</name>
    <name type="common">Brine shrimp</name>
    <name type="synonym">Artemia sanfranciscana</name>
    <dbReference type="NCBI Taxonomy" id="6661"/>
    <lineage>
        <taxon>Eukaryota</taxon>
        <taxon>Metazoa</taxon>
        <taxon>Ecdysozoa</taxon>
        <taxon>Arthropoda</taxon>
        <taxon>Crustacea</taxon>
        <taxon>Branchiopoda</taxon>
        <taxon>Anostraca</taxon>
        <taxon>Artemiidae</taxon>
        <taxon>Artemia</taxon>
    </lineage>
</organism>
<feature type="region of interest" description="Disordered" evidence="1">
    <location>
        <begin position="67"/>
        <end position="103"/>
    </location>
</feature>
<protein>
    <submittedName>
        <fullName evidence="2">Uncharacterized protein</fullName>
    </submittedName>
</protein>
<sequence>MVLYLASSGLEGIHSSLESSRWSTIRKQLILKTQKIHFATPCSEKTLHVKFHSVLSSISSEGHFHTVHDTGPSETAVEGPSEPEIANTNEEKDDSETPLKAPTDGFQHKHLMAGMFITVAYELKGKRGCICEKVYVGMIDTLRPYSVKVIFVRKAGVSLCCFKFHANNRDKIELSRVVQILPRPVIDGKSFSYRFPCQITSDA</sequence>
<name>A0AA88HDJ1_ARTSF</name>
<keyword evidence="3" id="KW-1185">Reference proteome</keyword>
<dbReference type="Proteomes" id="UP001187531">
    <property type="component" value="Unassembled WGS sequence"/>
</dbReference>
<reference evidence="2" key="1">
    <citation type="submission" date="2023-07" db="EMBL/GenBank/DDBJ databases">
        <title>Chromosome-level genome assembly of Artemia franciscana.</title>
        <authorList>
            <person name="Jo E."/>
        </authorList>
    </citation>
    <scope>NUCLEOTIDE SEQUENCE</scope>
    <source>
        <tissue evidence="2">Whole body</tissue>
    </source>
</reference>
<comment type="caution">
    <text evidence="2">The sequence shown here is derived from an EMBL/GenBank/DDBJ whole genome shotgun (WGS) entry which is preliminary data.</text>
</comment>
<accession>A0AA88HDJ1</accession>
<gene>
    <name evidence="2" type="ORF">QYM36_015767</name>
</gene>